<evidence type="ECO:0008006" key="4">
    <source>
        <dbReference type="Google" id="ProtNLM"/>
    </source>
</evidence>
<feature type="region of interest" description="Disordered" evidence="1">
    <location>
        <begin position="378"/>
        <end position="397"/>
    </location>
</feature>
<evidence type="ECO:0000256" key="1">
    <source>
        <dbReference type="SAM" id="MobiDB-lite"/>
    </source>
</evidence>
<dbReference type="OrthoDB" id="4033625at2759"/>
<evidence type="ECO:0000313" key="3">
    <source>
        <dbReference type="Proteomes" id="UP000510647"/>
    </source>
</evidence>
<accession>A0A7H9HVX4</accession>
<protein>
    <recommendedName>
        <fullName evidence="4">PCI domain-containing protein</fullName>
    </recommendedName>
</protein>
<proteinExistence type="predicted"/>
<sequence length="427" mass="49523">MLDQFIGPILIERAHFVVKSEGSSVEEKKQCATIAINYLVSLRFTKSPYWRDLLSASGLDNVETVEMVPIGDKKRLVVCKAIGHEYVEAINILETMSNEGNEYYRKLETLAQLLVLSRNFKGLEELEYRLSECYDGNAVQDELNAMKRTRLLICGGYYLQGRFLDFCKSFFKFEKEDPEFWNILLANDTNRFFTSEELLQMATISVIISTPFDNYGDFLSVENLTRFRQECPLMVETLKLLSNTCFGRFLKLWDTEIDKKCRGSLFLFQMWETARFTVRNKVYFFYLRISNKLQVSYLSRTLSIEESLVKQELQQLLVNLHLNFEIEDDIIYYRSSPFLIKVVPKLEGNHKIINTVLESRILATKRLKDSLQEAIIENSDNQRDNKNDTGPSAMDRTVYGYGFDEEMDVDEINDISDVESTSFLSGG</sequence>
<keyword evidence="3" id="KW-1185">Reference proteome</keyword>
<organism evidence="2 3">
    <name type="scientific">Torulaspora globosa</name>
    <dbReference type="NCBI Taxonomy" id="48254"/>
    <lineage>
        <taxon>Eukaryota</taxon>
        <taxon>Fungi</taxon>
        <taxon>Dikarya</taxon>
        <taxon>Ascomycota</taxon>
        <taxon>Saccharomycotina</taxon>
        <taxon>Saccharomycetes</taxon>
        <taxon>Saccharomycetales</taxon>
        <taxon>Saccharomycetaceae</taxon>
        <taxon>Torulaspora</taxon>
    </lineage>
</organism>
<dbReference type="EMBL" id="CP059270">
    <property type="protein sequence ID" value="QLQ80605.1"/>
    <property type="molecule type" value="Genomic_DNA"/>
</dbReference>
<dbReference type="Proteomes" id="UP000510647">
    <property type="component" value="Chromosome 4"/>
</dbReference>
<evidence type="ECO:0000313" key="2">
    <source>
        <dbReference type="EMBL" id="QLQ80605.1"/>
    </source>
</evidence>
<dbReference type="AlphaFoldDB" id="A0A7H9HVX4"/>
<gene>
    <name evidence="2" type="ORF">HG537_0D06060</name>
</gene>
<name>A0A7H9HVX4_9SACH</name>
<reference evidence="2 3" key="1">
    <citation type="submission" date="2020-06" db="EMBL/GenBank/DDBJ databases">
        <title>The yeast mating-type switching endonuclease HO is a domesticated member of an unorthodox homing genetic element family.</title>
        <authorList>
            <person name="Coughlan A.Y."/>
            <person name="Lombardi L."/>
            <person name="Braun-Galleani S."/>
            <person name="Martos A.R."/>
            <person name="Galeote V."/>
            <person name="Bigey F."/>
            <person name="Dequin S."/>
            <person name="Byrne K.P."/>
            <person name="Wolfe K.H."/>
        </authorList>
    </citation>
    <scope>NUCLEOTIDE SEQUENCE [LARGE SCALE GENOMIC DNA]</scope>
    <source>
        <strain evidence="2 3">CBS2947</strain>
    </source>
</reference>